<keyword evidence="1" id="KW-0472">Membrane</keyword>
<name>I3EHV2_NEMP3</name>
<feature type="non-terminal residue" evidence="2">
    <location>
        <position position="312"/>
    </location>
</feature>
<feature type="transmembrane region" description="Helical" evidence="1">
    <location>
        <begin position="60"/>
        <end position="81"/>
    </location>
</feature>
<dbReference type="VEuPathDB" id="MicrosporidiaDB:NEQG_00618"/>
<feature type="non-terminal residue" evidence="2">
    <location>
        <position position="1"/>
    </location>
</feature>
<reference evidence="2" key="1">
    <citation type="submission" date="2011-01" db="EMBL/GenBank/DDBJ databases">
        <title>The Genome Sequence of Nematocida parisii strain ERTm3.</title>
        <authorList>
            <consortium name="The Broad Institute Genome Sequencing Platform"/>
            <consortium name="The Broad Institute Genome Sequencing Center for Infectious Disease"/>
            <person name="Cuomo C."/>
            <person name="Troemel E."/>
            <person name="Young S.K."/>
            <person name="Zeng Q."/>
            <person name="Gargeya S."/>
            <person name="Fitzgerald M."/>
            <person name="Haas B."/>
            <person name="Abouelleil A."/>
            <person name="Alvarado L."/>
            <person name="Arachchi H.M."/>
            <person name="Berlin A."/>
            <person name="Chapman S.B."/>
            <person name="Gearin G."/>
            <person name="Goldberg J."/>
            <person name="Griggs A."/>
            <person name="Gujja S."/>
            <person name="Hansen M."/>
            <person name="Heiman D."/>
            <person name="Howarth C."/>
            <person name="Larimer J."/>
            <person name="Lui A."/>
            <person name="MacDonald P.J.P."/>
            <person name="McCowen C."/>
            <person name="Montmayeur A."/>
            <person name="Murphy C."/>
            <person name="Neiman D."/>
            <person name="Pearson M."/>
            <person name="Priest M."/>
            <person name="Roberts A."/>
            <person name="Saif S."/>
            <person name="Shea T."/>
            <person name="Sisk P."/>
            <person name="Stolte C."/>
            <person name="Sykes S."/>
            <person name="Wortman J."/>
            <person name="Nusbaum C."/>
            <person name="Birren B."/>
        </authorList>
    </citation>
    <scope>NUCLEOTIDE SEQUENCE</scope>
    <source>
        <strain evidence="2">ERTm3</strain>
    </source>
</reference>
<dbReference type="OrthoDB" id="2191291at2759"/>
<proteinExistence type="predicted"/>
<feature type="transmembrane region" description="Helical" evidence="1">
    <location>
        <begin position="115"/>
        <end position="136"/>
    </location>
</feature>
<dbReference type="AlphaFoldDB" id="I3EHV2"/>
<sequence length="312" mass="35703">RNLMAYDTTGCYVQRKISEKLILVIVCMTIAIIAHLAFTVIVYFVDKNKDVSNLKTGVELGIIVQHNIILIYALIIIQGLLERDIFQVFLATFVTTVVNALYVAVSFMLKFEGPQVLYMSNLFFIVICGIILLYIICFTGELQADIGWFYYKSYGPTYNVQMALEKSTYTFFKINIQLFVSSIIRKYYLVVDVGFFYIETALYAAIIILNILERAFKVVSLLIRLSIISITCVLLGYNIIQLSDDSIINKDYTLYKNDTTDYYTLYEQMTLGVQAAMLGGYVFLLIVLTLNQTIGWASKEEIDQKGKKEYPF</sequence>
<dbReference type="InParanoid" id="I3EHV2"/>
<gene>
    <name evidence="2" type="ORF">NEQG_00618</name>
</gene>
<accession>I3EHV2</accession>
<keyword evidence="3" id="KW-1185">Reference proteome</keyword>
<feature type="transmembrane region" description="Helical" evidence="1">
    <location>
        <begin position="271"/>
        <end position="290"/>
    </location>
</feature>
<dbReference type="OMA" id="HIAFNCI"/>
<evidence type="ECO:0000256" key="1">
    <source>
        <dbReference type="SAM" id="Phobius"/>
    </source>
</evidence>
<keyword evidence="1" id="KW-1133">Transmembrane helix</keyword>
<protein>
    <submittedName>
        <fullName evidence="2">Uncharacterized protein</fullName>
    </submittedName>
</protein>
<dbReference type="HOGENOM" id="CLU_903417_0_0_1"/>
<feature type="transmembrane region" description="Helical" evidence="1">
    <location>
        <begin position="88"/>
        <end position="109"/>
    </location>
</feature>
<feature type="transmembrane region" description="Helical" evidence="1">
    <location>
        <begin position="194"/>
        <end position="212"/>
    </location>
</feature>
<keyword evidence="1" id="KW-0812">Transmembrane</keyword>
<organism evidence="2 3">
    <name type="scientific">Nematocida parisii (strain ERTm3)</name>
    <name type="common">Nematode killer fungus</name>
    <dbReference type="NCBI Taxonomy" id="935791"/>
    <lineage>
        <taxon>Eukaryota</taxon>
        <taxon>Fungi</taxon>
        <taxon>Fungi incertae sedis</taxon>
        <taxon>Microsporidia</taxon>
        <taxon>Nematocida</taxon>
    </lineage>
</organism>
<evidence type="ECO:0000313" key="3">
    <source>
        <dbReference type="Proteomes" id="UP000002872"/>
    </source>
</evidence>
<feature type="transmembrane region" description="Helical" evidence="1">
    <location>
        <begin position="221"/>
        <end position="240"/>
    </location>
</feature>
<dbReference type="EMBL" id="GL870877">
    <property type="protein sequence ID" value="EIJ88799.1"/>
    <property type="molecule type" value="Genomic_DNA"/>
</dbReference>
<evidence type="ECO:0000313" key="2">
    <source>
        <dbReference type="EMBL" id="EIJ88799.1"/>
    </source>
</evidence>
<feature type="transmembrane region" description="Helical" evidence="1">
    <location>
        <begin position="21"/>
        <end position="45"/>
    </location>
</feature>
<dbReference type="Proteomes" id="UP000002872">
    <property type="component" value="Unassembled WGS sequence"/>
</dbReference>